<dbReference type="InterPro" id="IPR050109">
    <property type="entry name" value="HTH-type_TetR-like_transc_reg"/>
</dbReference>
<feature type="DNA-binding region" description="H-T-H motif" evidence="2">
    <location>
        <begin position="40"/>
        <end position="59"/>
    </location>
</feature>
<evidence type="ECO:0000259" key="3">
    <source>
        <dbReference type="PROSITE" id="PS50977"/>
    </source>
</evidence>
<name>B8INL6_METNO</name>
<dbReference type="RefSeq" id="WP_015928237.1">
    <property type="nucleotide sequence ID" value="NC_011894.1"/>
</dbReference>
<evidence type="ECO:0000256" key="2">
    <source>
        <dbReference type="PROSITE-ProRule" id="PRU00335"/>
    </source>
</evidence>
<evidence type="ECO:0000313" key="5">
    <source>
        <dbReference type="Proteomes" id="UP000008207"/>
    </source>
</evidence>
<dbReference type="Proteomes" id="UP000008207">
    <property type="component" value="Chromosome"/>
</dbReference>
<dbReference type="STRING" id="460265.Mnod_1550"/>
<dbReference type="PANTHER" id="PTHR30055">
    <property type="entry name" value="HTH-TYPE TRANSCRIPTIONAL REGULATOR RUTR"/>
    <property type="match status" value="1"/>
</dbReference>
<dbReference type="eggNOG" id="COG1309">
    <property type="taxonomic scope" value="Bacteria"/>
</dbReference>
<dbReference type="PANTHER" id="PTHR30055:SF226">
    <property type="entry name" value="HTH-TYPE TRANSCRIPTIONAL REGULATOR PKSA"/>
    <property type="match status" value="1"/>
</dbReference>
<sequence length="209" mass="23374">MSRAAVKPRRTQEQRTAETRARLIAATLDLLMERGYARTTTAEIAERAGVTRGALNHHFTGKDDLVVHSVEHQLRTSTGEIRALAELVRNGSLALPGFIDRLWEMFSGRLFLITLEHVTEARHNAALREALVPVVREFHAALDATWRDLFRGNDAPDREVETALNATLCLLRGMGVQSILRHDPVYYRRLADYWTAMLSGRPGIAPAGP</sequence>
<keyword evidence="5" id="KW-1185">Reference proteome</keyword>
<dbReference type="SUPFAM" id="SSF48498">
    <property type="entry name" value="Tetracyclin repressor-like, C-terminal domain"/>
    <property type="match status" value="1"/>
</dbReference>
<dbReference type="SUPFAM" id="SSF46689">
    <property type="entry name" value="Homeodomain-like"/>
    <property type="match status" value="1"/>
</dbReference>
<organism evidence="4 5">
    <name type="scientific">Methylobacterium nodulans (strain LMG 21967 / CNCM I-2342 / ORS 2060)</name>
    <dbReference type="NCBI Taxonomy" id="460265"/>
    <lineage>
        <taxon>Bacteria</taxon>
        <taxon>Pseudomonadati</taxon>
        <taxon>Pseudomonadota</taxon>
        <taxon>Alphaproteobacteria</taxon>
        <taxon>Hyphomicrobiales</taxon>
        <taxon>Methylobacteriaceae</taxon>
        <taxon>Methylobacterium</taxon>
    </lineage>
</organism>
<dbReference type="InterPro" id="IPR009057">
    <property type="entry name" value="Homeodomain-like_sf"/>
</dbReference>
<protein>
    <submittedName>
        <fullName evidence="4">Transcriptional regulator, TetR family</fullName>
    </submittedName>
</protein>
<gene>
    <name evidence="4" type="ordered locus">Mnod_1550</name>
</gene>
<dbReference type="InterPro" id="IPR023772">
    <property type="entry name" value="DNA-bd_HTH_TetR-type_CS"/>
</dbReference>
<proteinExistence type="predicted"/>
<dbReference type="EMBL" id="CP001349">
    <property type="protein sequence ID" value="ACL56542.1"/>
    <property type="molecule type" value="Genomic_DNA"/>
</dbReference>
<keyword evidence="1 2" id="KW-0238">DNA-binding</keyword>
<dbReference type="PROSITE" id="PS01081">
    <property type="entry name" value="HTH_TETR_1"/>
    <property type="match status" value="1"/>
</dbReference>
<dbReference type="PROSITE" id="PS50977">
    <property type="entry name" value="HTH_TETR_2"/>
    <property type="match status" value="1"/>
</dbReference>
<evidence type="ECO:0000313" key="4">
    <source>
        <dbReference type="EMBL" id="ACL56542.1"/>
    </source>
</evidence>
<dbReference type="Pfam" id="PF00440">
    <property type="entry name" value="TetR_N"/>
    <property type="match status" value="1"/>
</dbReference>
<evidence type="ECO:0000256" key="1">
    <source>
        <dbReference type="ARBA" id="ARBA00023125"/>
    </source>
</evidence>
<dbReference type="GO" id="GO:0003700">
    <property type="term" value="F:DNA-binding transcription factor activity"/>
    <property type="evidence" value="ECO:0007669"/>
    <property type="project" value="TreeGrafter"/>
</dbReference>
<dbReference type="Gene3D" id="1.10.357.10">
    <property type="entry name" value="Tetracycline Repressor, domain 2"/>
    <property type="match status" value="1"/>
</dbReference>
<accession>B8INL6</accession>
<dbReference type="HOGENOM" id="CLU_069356_18_2_5"/>
<reference evidence="4 5" key="1">
    <citation type="submission" date="2009-01" db="EMBL/GenBank/DDBJ databases">
        <title>Complete sequence of chromosome of Methylobacterium nodulans ORS 2060.</title>
        <authorList>
            <consortium name="US DOE Joint Genome Institute"/>
            <person name="Lucas S."/>
            <person name="Copeland A."/>
            <person name="Lapidus A."/>
            <person name="Glavina del Rio T."/>
            <person name="Dalin E."/>
            <person name="Tice H."/>
            <person name="Bruce D."/>
            <person name="Goodwin L."/>
            <person name="Pitluck S."/>
            <person name="Sims D."/>
            <person name="Brettin T."/>
            <person name="Detter J.C."/>
            <person name="Han C."/>
            <person name="Larimer F."/>
            <person name="Land M."/>
            <person name="Hauser L."/>
            <person name="Kyrpides N."/>
            <person name="Ivanova N."/>
            <person name="Marx C.J."/>
            <person name="Richardson P."/>
        </authorList>
    </citation>
    <scope>NUCLEOTIDE SEQUENCE [LARGE SCALE GENOMIC DNA]</scope>
    <source>
        <strain evidence="5">LMG 21967 / CNCM I-2342 / ORS 2060</strain>
    </source>
</reference>
<dbReference type="GO" id="GO:0000976">
    <property type="term" value="F:transcription cis-regulatory region binding"/>
    <property type="evidence" value="ECO:0007669"/>
    <property type="project" value="TreeGrafter"/>
</dbReference>
<dbReference type="InterPro" id="IPR036271">
    <property type="entry name" value="Tet_transcr_reg_TetR-rel_C_sf"/>
</dbReference>
<dbReference type="PRINTS" id="PR00455">
    <property type="entry name" value="HTHTETR"/>
</dbReference>
<feature type="domain" description="HTH tetR-type" evidence="3">
    <location>
        <begin position="17"/>
        <end position="77"/>
    </location>
</feature>
<dbReference type="AlphaFoldDB" id="B8INL6"/>
<dbReference type="OrthoDB" id="9805134at2"/>
<dbReference type="InterPro" id="IPR001647">
    <property type="entry name" value="HTH_TetR"/>
</dbReference>
<dbReference type="KEGG" id="mno:Mnod_1550"/>